<dbReference type="CDD" id="cd06225">
    <property type="entry name" value="HAMP"/>
    <property type="match status" value="1"/>
</dbReference>
<evidence type="ECO:0000256" key="1">
    <source>
        <dbReference type="ARBA" id="ARBA00004651"/>
    </source>
</evidence>
<dbReference type="PROSITE" id="PS50885">
    <property type="entry name" value="HAMP"/>
    <property type="match status" value="1"/>
</dbReference>
<sequence length="664" mass="72617">MKKSLKNKLGLMFFIFIAIPLVILGSFSYIRTSQSMQNTIEQQIRDTTTQTAQAINQNISSVSKYVEMISLDDRLVGIVNGDEKDRTDIFNYLSELQSQNNGQIEILSIVNSSGKEVVSSKSEKSDTDLSDRDYVKDALKGNENISEVVTSKLSGKLVISVAKPIKDNGKVVGVIVGSIKFDNICNYASKVKIGNNGYAYMIDKNGLIVYHPESDKILKENILNDNIAELKTLVEKVKAGKVAEGYYTYNGVKKFVKFVSVNNWFMAVTANYNEYMSPALSIRRITIMITILSIVISVILAYAFSIKSIIRPIKNLEDLMTRAGDGDLTVRAEINTGDEIQTLGEYFNIMIKHQHNIINSVRKGSEDLAASSEELAASNEEISATTEQITNTIQQVSENSQLQNNSIIEISEVLVQLSSLVQIAQNRAITTKNNSDHTMDAAEQGRMKVKETVEAIQNISRASIETEDILKVLDKFSKKVSGIINTINNISSQTNLLALNAAIEAARAGEHGKGFTVVAEEVRKLSEETNVGANEISSLVNEMVIEIGKAVESMSLSKNAVENGVSIVNDTDKSFVSIIDAVRQIAKDIDQIVEVTKDEVASSDKIISLINTIATITETTAASSEEVAASAEEQNTTIENVAASAQESSAMAVSLNNLVEKFII</sequence>
<organism evidence="13 14">
    <name type="scientific">Clostridium thailandense</name>
    <dbReference type="NCBI Taxonomy" id="2794346"/>
    <lineage>
        <taxon>Bacteria</taxon>
        <taxon>Bacillati</taxon>
        <taxon>Bacillota</taxon>
        <taxon>Clostridia</taxon>
        <taxon>Eubacteriales</taxon>
        <taxon>Clostridiaceae</taxon>
        <taxon>Clostridium</taxon>
    </lineage>
</organism>
<keyword evidence="5 10" id="KW-1133">Transmembrane helix</keyword>
<feature type="domain" description="Methyl-accepting transducer" evidence="11">
    <location>
        <begin position="378"/>
        <end position="614"/>
    </location>
</feature>
<keyword evidence="7 9" id="KW-0807">Transducer</keyword>
<evidence type="ECO:0000256" key="6">
    <source>
        <dbReference type="ARBA" id="ARBA00023136"/>
    </source>
</evidence>
<dbReference type="EMBL" id="JAEEGC010000166">
    <property type="protein sequence ID" value="MBV7276249.1"/>
    <property type="molecule type" value="Genomic_DNA"/>
</dbReference>
<evidence type="ECO:0000256" key="8">
    <source>
        <dbReference type="ARBA" id="ARBA00029447"/>
    </source>
</evidence>
<dbReference type="SMART" id="SM00283">
    <property type="entry name" value="MA"/>
    <property type="match status" value="1"/>
</dbReference>
<gene>
    <name evidence="13" type="ORF">I6U48_25535</name>
</gene>
<reference evidence="13" key="1">
    <citation type="submission" date="2020-12" db="EMBL/GenBank/DDBJ databases">
        <title>Clostridium thailandense sp. nov., a novel acetogenic bacterium isolated from peat land soil in Thailand.</title>
        <authorList>
            <person name="Chaikitkaew S."/>
            <person name="Birkeland N.K."/>
        </authorList>
    </citation>
    <scope>NUCLEOTIDE SEQUENCE</scope>
    <source>
        <strain evidence="13">PL3</strain>
    </source>
</reference>
<feature type="transmembrane region" description="Helical" evidence="10">
    <location>
        <begin position="9"/>
        <end position="30"/>
    </location>
</feature>
<comment type="similarity">
    <text evidence="8">Belongs to the methyl-accepting chemotaxis (MCP) protein family.</text>
</comment>
<dbReference type="GO" id="GO:0007165">
    <property type="term" value="P:signal transduction"/>
    <property type="evidence" value="ECO:0007669"/>
    <property type="project" value="UniProtKB-KW"/>
</dbReference>
<evidence type="ECO:0000256" key="10">
    <source>
        <dbReference type="SAM" id="Phobius"/>
    </source>
</evidence>
<keyword evidence="4 10" id="KW-0812">Transmembrane</keyword>
<protein>
    <submittedName>
        <fullName evidence="13">Methyl-accepting chemotaxis protein</fullName>
    </submittedName>
</protein>
<comment type="caution">
    <text evidence="13">The sequence shown here is derived from an EMBL/GenBank/DDBJ whole genome shotgun (WGS) entry which is preliminary data.</text>
</comment>
<dbReference type="InterPro" id="IPR033479">
    <property type="entry name" value="dCache_1"/>
</dbReference>
<evidence type="ECO:0000256" key="4">
    <source>
        <dbReference type="ARBA" id="ARBA00022692"/>
    </source>
</evidence>
<dbReference type="GO" id="GO:0006935">
    <property type="term" value="P:chemotaxis"/>
    <property type="evidence" value="ECO:0007669"/>
    <property type="project" value="UniProtKB-KW"/>
</dbReference>
<dbReference type="PANTHER" id="PTHR32089:SF112">
    <property type="entry name" value="LYSOZYME-LIKE PROTEIN-RELATED"/>
    <property type="match status" value="1"/>
</dbReference>
<proteinExistence type="inferred from homology"/>
<evidence type="ECO:0000256" key="5">
    <source>
        <dbReference type="ARBA" id="ARBA00022989"/>
    </source>
</evidence>
<dbReference type="Pfam" id="PF00672">
    <property type="entry name" value="HAMP"/>
    <property type="match status" value="1"/>
</dbReference>
<name>A0A949TNS9_9CLOT</name>
<dbReference type="Pfam" id="PF02743">
    <property type="entry name" value="dCache_1"/>
    <property type="match status" value="1"/>
</dbReference>
<evidence type="ECO:0000256" key="9">
    <source>
        <dbReference type="PROSITE-ProRule" id="PRU00284"/>
    </source>
</evidence>
<dbReference type="PROSITE" id="PS50111">
    <property type="entry name" value="CHEMOTAXIS_TRANSDUC_2"/>
    <property type="match status" value="1"/>
</dbReference>
<evidence type="ECO:0000313" key="13">
    <source>
        <dbReference type="EMBL" id="MBV7276249.1"/>
    </source>
</evidence>
<evidence type="ECO:0000256" key="7">
    <source>
        <dbReference type="ARBA" id="ARBA00023224"/>
    </source>
</evidence>
<dbReference type="PANTHER" id="PTHR32089">
    <property type="entry name" value="METHYL-ACCEPTING CHEMOTAXIS PROTEIN MCPB"/>
    <property type="match status" value="1"/>
</dbReference>
<dbReference type="InterPro" id="IPR003660">
    <property type="entry name" value="HAMP_dom"/>
</dbReference>
<keyword evidence="6 10" id="KW-0472">Membrane</keyword>
<evidence type="ECO:0000313" key="14">
    <source>
        <dbReference type="Proteomes" id="UP000694308"/>
    </source>
</evidence>
<keyword evidence="14" id="KW-1185">Reference proteome</keyword>
<dbReference type="AlphaFoldDB" id="A0A949TNS9"/>
<dbReference type="InterPro" id="IPR004089">
    <property type="entry name" value="MCPsignal_dom"/>
</dbReference>
<dbReference type="CDD" id="cd12912">
    <property type="entry name" value="PDC2_MCP_like"/>
    <property type="match status" value="1"/>
</dbReference>
<feature type="domain" description="HAMP" evidence="12">
    <location>
        <begin position="307"/>
        <end position="359"/>
    </location>
</feature>
<dbReference type="RefSeq" id="WP_218323290.1">
    <property type="nucleotide sequence ID" value="NZ_JAEEGC010000166.1"/>
</dbReference>
<keyword evidence="3" id="KW-0145">Chemotaxis</keyword>
<evidence type="ECO:0000259" key="12">
    <source>
        <dbReference type="PROSITE" id="PS50885"/>
    </source>
</evidence>
<evidence type="ECO:0000259" key="11">
    <source>
        <dbReference type="PROSITE" id="PS50111"/>
    </source>
</evidence>
<dbReference type="SMART" id="SM00304">
    <property type="entry name" value="HAMP"/>
    <property type="match status" value="1"/>
</dbReference>
<accession>A0A949TNS9</accession>
<dbReference type="Pfam" id="PF00015">
    <property type="entry name" value="MCPsignal"/>
    <property type="match status" value="1"/>
</dbReference>
<dbReference type="CDD" id="cd12914">
    <property type="entry name" value="PDC1_DGC_like"/>
    <property type="match status" value="1"/>
</dbReference>
<keyword evidence="2" id="KW-1003">Cell membrane</keyword>
<dbReference type="GO" id="GO:0005886">
    <property type="term" value="C:plasma membrane"/>
    <property type="evidence" value="ECO:0007669"/>
    <property type="project" value="UniProtKB-SubCell"/>
</dbReference>
<evidence type="ECO:0000256" key="3">
    <source>
        <dbReference type="ARBA" id="ARBA00022500"/>
    </source>
</evidence>
<dbReference type="Proteomes" id="UP000694308">
    <property type="component" value="Unassembled WGS sequence"/>
</dbReference>
<evidence type="ECO:0000256" key="2">
    <source>
        <dbReference type="ARBA" id="ARBA00022475"/>
    </source>
</evidence>
<comment type="subcellular location">
    <subcellularLocation>
        <location evidence="1">Cell membrane</location>
        <topology evidence="1">Multi-pass membrane protein</topology>
    </subcellularLocation>
</comment>
<feature type="transmembrane region" description="Helical" evidence="10">
    <location>
        <begin position="285"/>
        <end position="304"/>
    </location>
</feature>